<keyword evidence="2" id="KW-1185">Reference proteome</keyword>
<comment type="caution">
    <text evidence="1">The sequence shown here is derived from an EMBL/GenBank/DDBJ whole genome shotgun (WGS) entry which is preliminary data.</text>
</comment>
<protein>
    <submittedName>
        <fullName evidence="1">Uncharacterized protein</fullName>
    </submittedName>
</protein>
<name>A0AAD6SKE4_9AGAR</name>
<evidence type="ECO:0000313" key="1">
    <source>
        <dbReference type="EMBL" id="KAJ7029584.1"/>
    </source>
</evidence>
<accession>A0AAD6SKE4</accession>
<gene>
    <name evidence="1" type="ORF">C8F04DRAFT_1264855</name>
</gene>
<organism evidence="1 2">
    <name type="scientific">Mycena alexandri</name>
    <dbReference type="NCBI Taxonomy" id="1745969"/>
    <lineage>
        <taxon>Eukaryota</taxon>
        <taxon>Fungi</taxon>
        <taxon>Dikarya</taxon>
        <taxon>Basidiomycota</taxon>
        <taxon>Agaricomycotina</taxon>
        <taxon>Agaricomycetes</taxon>
        <taxon>Agaricomycetidae</taxon>
        <taxon>Agaricales</taxon>
        <taxon>Marasmiineae</taxon>
        <taxon>Mycenaceae</taxon>
        <taxon>Mycena</taxon>
    </lineage>
</organism>
<dbReference type="EMBL" id="JARJCM010000100">
    <property type="protein sequence ID" value="KAJ7029584.1"/>
    <property type="molecule type" value="Genomic_DNA"/>
</dbReference>
<dbReference type="AlphaFoldDB" id="A0AAD6SKE4"/>
<dbReference type="Proteomes" id="UP001218188">
    <property type="component" value="Unassembled WGS sequence"/>
</dbReference>
<evidence type="ECO:0000313" key="2">
    <source>
        <dbReference type="Proteomes" id="UP001218188"/>
    </source>
</evidence>
<proteinExistence type="predicted"/>
<sequence length="178" mass="19666">MTTYGTSLVANMDVGQPGKHPRNTKIPLDLGNVSLLSGKEELVFKHDIASVMLDTRKPKALVVQMLLDEAKVEVSLAASHGETTQVALAAAKAREAVVTAEVQLAASREKEARHHVNYFSRLWEIARQIVNDAELQVIQFEVEEERVGVNTEDPTLMVPLDNVLTKFCNELYSDLSVL</sequence>
<reference evidence="1" key="1">
    <citation type="submission" date="2023-03" db="EMBL/GenBank/DDBJ databases">
        <title>Massive genome expansion in bonnet fungi (Mycena s.s.) driven by repeated elements and novel gene families across ecological guilds.</title>
        <authorList>
            <consortium name="Lawrence Berkeley National Laboratory"/>
            <person name="Harder C.B."/>
            <person name="Miyauchi S."/>
            <person name="Viragh M."/>
            <person name="Kuo A."/>
            <person name="Thoen E."/>
            <person name="Andreopoulos B."/>
            <person name="Lu D."/>
            <person name="Skrede I."/>
            <person name="Drula E."/>
            <person name="Henrissat B."/>
            <person name="Morin E."/>
            <person name="Kohler A."/>
            <person name="Barry K."/>
            <person name="LaButti K."/>
            <person name="Morin E."/>
            <person name="Salamov A."/>
            <person name="Lipzen A."/>
            <person name="Mereny Z."/>
            <person name="Hegedus B."/>
            <person name="Baldrian P."/>
            <person name="Stursova M."/>
            <person name="Weitz H."/>
            <person name="Taylor A."/>
            <person name="Grigoriev I.V."/>
            <person name="Nagy L.G."/>
            <person name="Martin F."/>
            <person name="Kauserud H."/>
        </authorList>
    </citation>
    <scope>NUCLEOTIDE SEQUENCE</scope>
    <source>
        <strain evidence="1">CBHHK200</strain>
    </source>
</reference>